<dbReference type="EMBL" id="CM003529">
    <property type="protein sequence ID" value="RCV09933.1"/>
    <property type="molecule type" value="Genomic_DNA"/>
</dbReference>
<organism evidence="1">
    <name type="scientific">Setaria italica</name>
    <name type="common">Foxtail millet</name>
    <name type="synonym">Panicum italicum</name>
    <dbReference type="NCBI Taxonomy" id="4555"/>
    <lineage>
        <taxon>Eukaryota</taxon>
        <taxon>Viridiplantae</taxon>
        <taxon>Streptophyta</taxon>
        <taxon>Embryophyta</taxon>
        <taxon>Tracheophyta</taxon>
        <taxon>Spermatophyta</taxon>
        <taxon>Magnoliopsida</taxon>
        <taxon>Liliopsida</taxon>
        <taxon>Poales</taxon>
        <taxon>Poaceae</taxon>
        <taxon>PACMAD clade</taxon>
        <taxon>Panicoideae</taxon>
        <taxon>Panicodae</taxon>
        <taxon>Paniceae</taxon>
        <taxon>Cenchrinae</taxon>
        <taxon>Setaria</taxon>
    </lineage>
</organism>
<protein>
    <submittedName>
        <fullName evidence="1">Uncharacterized protein</fullName>
    </submittedName>
</protein>
<accession>A0A368PWF4</accession>
<gene>
    <name evidence="1" type="ORF">SETIT_2G070200v2</name>
</gene>
<name>A0A368PWF4_SETIT</name>
<evidence type="ECO:0000313" key="1">
    <source>
        <dbReference type="EMBL" id="RCV09933.1"/>
    </source>
</evidence>
<proteinExistence type="predicted"/>
<sequence length="93" mass="10716">MTRHNLCYFGITNDPQDCLILAWSQTDENKNKWMTTVRALESLVGHKNLPRFKIAVDPDSQIAQGIHGRYVVRLHKAFMVAMFKLGKRRSSLT</sequence>
<reference evidence="1" key="1">
    <citation type="journal article" date="2012" name="Nat. Biotechnol.">
        <title>Reference genome sequence of the model plant Setaria.</title>
        <authorList>
            <person name="Bennetzen J.L."/>
            <person name="Schmutz J."/>
            <person name="Wang H."/>
            <person name="Percifield R."/>
            <person name="Hawkins J."/>
            <person name="Pontaroli A.C."/>
            <person name="Estep M."/>
            <person name="Feng L."/>
            <person name="Vaughn J.N."/>
            <person name="Grimwood J."/>
            <person name="Jenkins J."/>
            <person name="Barry K."/>
            <person name="Lindquist E."/>
            <person name="Hellsten U."/>
            <person name="Deshpande S."/>
            <person name="Wang X."/>
            <person name="Wu X."/>
            <person name="Mitros T."/>
            <person name="Triplett J."/>
            <person name="Yang X."/>
            <person name="Ye C.Y."/>
            <person name="Mauro-Herrera M."/>
            <person name="Wang L."/>
            <person name="Li P."/>
            <person name="Sharma M."/>
            <person name="Sharma R."/>
            <person name="Ronald P.C."/>
            <person name="Panaud O."/>
            <person name="Kellogg E.A."/>
            <person name="Brutnell T.P."/>
            <person name="Doust A.N."/>
            <person name="Tuskan G.A."/>
            <person name="Rokhsar D."/>
            <person name="Devos K.M."/>
        </authorList>
    </citation>
    <scope>NUCLEOTIDE SEQUENCE [LARGE SCALE GENOMIC DNA]</scope>
    <source>
        <strain evidence="1">Yugu1</strain>
    </source>
</reference>
<reference evidence="1" key="2">
    <citation type="submission" date="2015-07" db="EMBL/GenBank/DDBJ databases">
        <authorList>
            <person name="Noorani M."/>
        </authorList>
    </citation>
    <scope>NUCLEOTIDE SEQUENCE</scope>
    <source>
        <strain evidence="1">Yugu1</strain>
    </source>
</reference>
<dbReference type="AlphaFoldDB" id="A0A368PWF4"/>